<organism evidence="1 2">
    <name type="scientific">Streptomyces candidus</name>
    <dbReference type="NCBI Taxonomy" id="67283"/>
    <lineage>
        <taxon>Bacteria</taxon>
        <taxon>Bacillati</taxon>
        <taxon>Actinomycetota</taxon>
        <taxon>Actinomycetes</taxon>
        <taxon>Kitasatosporales</taxon>
        <taxon>Streptomycetaceae</taxon>
        <taxon>Streptomyces</taxon>
    </lineage>
</organism>
<evidence type="ECO:0000313" key="1">
    <source>
        <dbReference type="EMBL" id="MBB6438062.1"/>
    </source>
</evidence>
<evidence type="ECO:0000313" key="2">
    <source>
        <dbReference type="Proteomes" id="UP000540423"/>
    </source>
</evidence>
<dbReference type="InterPro" id="IPR025338">
    <property type="entry name" value="DUF4244"/>
</dbReference>
<reference evidence="1 2" key="1">
    <citation type="submission" date="2020-08" db="EMBL/GenBank/DDBJ databases">
        <title>Genomic Encyclopedia of Type Strains, Phase IV (KMG-IV): sequencing the most valuable type-strain genomes for metagenomic binning, comparative biology and taxonomic classification.</title>
        <authorList>
            <person name="Goeker M."/>
        </authorList>
    </citation>
    <scope>NUCLEOTIDE SEQUENCE [LARGE SCALE GENOMIC DNA]</scope>
    <source>
        <strain evidence="1 2">DSM 40141</strain>
    </source>
</reference>
<dbReference type="Proteomes" id="UP000540423">
    <property type="component" value="Unassembled WGS sequence"/>
</dbReference>
<dbReference type="EMBL" id="JACHEM010000012">
    <property type="protein sequence ID" value="MBB6438062.1"/>
    <property type="molecule type" value="Genomic_DNA"/>
</dbReference>
<gene>
    <name evidence="1" type="ORF">HNQ79_004566</name>
</gene>
<dbReference type="RefSeq" id="WP_185033886.1">
    <property type="nucleotide sequence ID" value="NZ_BNBN01000003.1"/>
</dbReference>
<dbReference type="AlphaFoldDB" id="A0A7X0HI26"/>
<evidence type="ECO:0008006" key="3">
    <source>
        <dbReference type="Google" id="ProtNLM"/>
    </source>
</evidence>
<accession>A0A7X0HI26</accession>
<sequence>MWKWLQDRAVRSAGRVRARVRGRWAADDGMSTAEYAVGTIAACAFAAVLYKVVTSGAVSAALQAAVGRALDVQF</sequence>
<dbReference type="Pfam" id="PF14029">
    <property type="entry name" value="DUF4244"/>
    <property type="match status" value="1"/>
</dbReference>
<proteinExistence type="predicted"/>
<comment type="caution">
    <text evidence="1">The sequence shown here is derived from an EMBL/GenBank/DDBJ whole genome shotgun (WGS) entry which is preliminary data.</text>
</comment>
<keyword evidence="2" id="KW-1185">Reference proteome</keyword>
<name>A0A7X0HI26_9ACTN</name>
<protein>
    <recommendedName>
        <fullName evidence="3">DUF4244 domain-containing protein</fullName>
    </recommendedName>
</protein>